<dbReference type="Gene3D" id="3.60.15.10">
    <property type="entry name" value="Ribonuclease Z/Hydroxyacylglutathione hydrolase-like"/>
    <property type="match status" value="1"/>
</dbReference>
<dbReference type="InterPro" id="IPR052159">
    <property type="entry name" value="Competence_DNA_uptake"/>
</dbReference>
<feature type="region of interest" description="Disordered" evidence="1">
    <location>
        <begin position="63"/>
        <end position="87"/>
    </location>
</feature>
<dbReference type="PANTHER" id="PTHR30619:SF1">
    <property type="entry name" value="RECOMBINATION PROTEIN 2"/>
    <property type="match status" value="1"/>
</dbReference>
<dbReference type="InterPro" id="IPR001279">
    <property type="entry name" value="Metallo-B-lactamas"/>
</dbReference>
<evidence type="ECO:0000256" key="1">
    <source>
        <dbReference type="SAM" id="MobiDB-lite"/>
    </source>
</evidence>
<dbReference type="SMART" id="SM00849">
    <property type="entry name" value="Lactamase_B"/>
    <property type="match status" value="1"/>
</dbReference>
<dbReference type="RefSeq" id="WP_117302824.1">
    <property type="nucleotide sequence ID" value="NZ_QVQT02000007.1"/>
</dbReference>
<evidence type="ECO:0000313" key="4">
    <source>
        <dbReference type="Proteomes" id="UP000264702"/>
    </source>
</evidence>
<keyword evidence="4" id="KW-1185">Reference proteome</keyword>
<proteinExistence type="predicted"/>
<organism evidence="3 4">
    <name type="scientific">Paracidobacterium acidisoli</name>
    <dbReference type="NCBI Taxonomy" id="2303751"/>
    <lineage>
        <taxon>Bacteria</taxon>
        <taxon>Pseudomonadati</taxon>
        <taxon>Acidobacteriota</taxon>
        <taxon>Terriglobia</taxon>
        <taxon>Terriglobales</taxon>
        <taxon>Acidobacteriaceae</taxon>
        <taxon>Paracidobacterium</taxon>
    </lineage>
</organism>
<accession>A0A372IJY5</accession>
<dbReference type="EMBL" id="QVQT01000007">
    <property type="protein sequence ID" value="RFU15071.1"/>
    <property type="molecule type" value="Genomic_DNA"/>
</dbReference>
<feature type="domain" description="Metallo-beta-lactamase" evidence="2">
    <location>
        <begin position="44"/>
        <end position="270"/>
    </location>
</feature>
<evidence type="ECO:0000313" key="3">
    <source>
        <dbReference type="EMBL" id="RFU15071.1"/>
    </source>
</evidence>
<dbReference type="OrthoDB" id="9761531at2"/>
<gene>
    <name evidence="3" type="ORF">D0Y96_18170</name>
</gene>
<name>A0A372IJY5_9BACT</name>
<dbReference type="InterPro" id="IPR036866">
    <property type="entry name" value="RibonucZ/Hydroxyglut_hydro"/>
</dbReference>
<dbReference type="SUPFAM" id="SSF56281">
    <property type="entry name" value="Metallo-hydrolase/oxidoreductase"/>
    <property type="match status" value="1"/>
</dbReference>
<dbReference type="Pfam" id="PF00753">
    <property type="entry name" value="Lactamase_B"/>
    <property type="match status" value="1"/>
</dbReference>
<sequence length="375" mass="40310">MSQRRIIGTLILLTLTLAAAGAAAKSGKIKRSRDLRIAAVDVEGGAAILFVTPEGKSLLIDTGWPPGIGGPRRKPDAPPPPPMPSSADRIAAAAASLGIKKIDYLLMTHYHVDHLGGLQALLAKLPVEAFIDHGPNREEPPPNATPRQLAFATATLYPAWVAAYQGHEHITAQVGQKLDIGSMHLQFVTSDGNVLHEPLPGAGQPNPLCANVLPMDRNGGEENVRSVGTLITFGKTRILDLGDLTWNKEMELLCPVNRVGKVDVYFVTGHGMNLSSSPPTGALDPLVAVMQNGPMKGGDEAVIRTVDSYPDLKGFWRVHDSVRYPDLNGDPDYIANLDQLSDQGYPVDIDITPRGRITVTNGRNHFSRTYTARGK</sequence>
<evidence type="ECO:0000259" key="2">
    <source>
        <dbReference type="SMART" id="SM00849"/>
    </source>
</evidence>
<dbReference type="GO" id="GO:0016787">
    <property type="term" value="F:hydrolase activity"/>
    <property type="evidence" value="ECO:0007669"/>
    <property type="project" value="UniProtKB-KW"/>
</dbReference>
<reference evidence="3 4" key="1">
    <citation type="submission" date="2018-08" db="EMBL/GenBank/DDBJ databases">
        <title>Acidipila sp. 4G-K13, an acidobacterium isolated from forest soil.</title>
        <authorList>
            <person name="Gao Z.-H."/>
            <person name="Qiu L.-H."/>
        </authorList>
    </citation>
    <scope>NUCLEOTIDE SEQUENCE [LARGE SCALE GENOMIC DNA]</scope>
    <source>
        <strain evidence="3 4">4G-K13</strain>
    </source>
</reference>
<protein>
    <submittedName>
        <fullName evidence="3">MBL fold metallo-hydrolase</fullName>
    </submittedName>
</protein>
<comment type="caution">
    <text evidence="3">The sequence shown here is derived from an EMBL/GenBank/DDBJ whole genome shotgun (WGS) entry which is preliminary data.</text>
</comment>
<dbReference type="AlphaFoldDB" id="A0A372IJY5"/>
<dbReference type="Proteomes" id="UP000264702">
    <property type="component" value="Unassembled WGS sequence"/>
</dbReference>
<dbReference type="PANTHER" id="PTHR30619">
    <property type="entry name" value="DNA INTERNALIZATION/COMPETENCE PROTEIN COMEC/REC2"/>
    <property type="match status" value="1"/>
</dbReference>
<keyword evidence="3" id="KW-0378">Hydrolase</keyword>